<proteinExistence type="predicted"/>
<dbReference type="EMBL" id="GFTR01001129">
    <property type="protein sequence ID" value="JAW15297.1"/>
    <property type="molecule type" value="Transcribed_RNA"/>
</dbReference>
<accession>A0A224XS17</accession>
<protein>
    <submittedName>
        <fullName evidence="1">Putative secreted protein</fullName>
    </submittedName>
</protein>
<reference evidence="1" key="1">
    <citation type="journal article" date="2018" name="PLoS Negl. Trop. Dis.">
        <title>An insight into the salivary gland and fat body transcriptome of Panstrongylus lignarius (Hemiptera: Heteroptera), the main vector of Chagas disease in Peru.</title>
        <authorList>
            <person name="Nevoa J.C."/>
            <person name="Mendes M.T."/>
            <person name="da Silva M.V."/>
            <person name="Soares S.C."/>
            <person name="Oliveira C.J.F."/>
            <person name="Ribeiro J.M.C."/>
        </authorList>
    </citation>
    <scope>NUCLEOTIDE SEQUENCE</scope>
</reference>
<evidence type="ECO:0000313" key="1">
    <source>
        <dbReference type="EMBL" id="JAW15297.1"/>
    </source>
</evidence>
<dbReference type="AlphaFoldDB" id="A0A224XS17"/>
<sequence>MPSTCRTLHLLFLCCRYLCMCTLVEFCLLQKLKFAGWFVFSKTRVGESPETNELATQRLVAAHGSEDNGENQDTSQVLELVELLKKQ</sequence>
<name>A0A224XS17_9HEMI</name>
<organism evidence="1">
    <name type="scientific">Panstrongylus lignarius</name>
    <dbReference type="NCBI Taxonomy" id="156445"/>
    <lineage>
        <taxon>Eukaryota</taxon>
        <taxon>Metazoa</taxon>
        <taxon>Ecdysozoa</taxon>
        <taxon>Arthropoda</taxon>
        <taxon>Hexapoda</taxon>
        <taxon>Insecta</taxon>
        <taxon>Pterygota</taxon>
        <taxon>Neoptera</taxon>
        <taxon>Paraneoptera</taxon>
        <taxon>Hemiptera</taxon>
        <taxon>Heteroptera</taxon>
        <taxon>Panheteroptera</taxon>
        <taxon>Cimicomorpha</taxon>
        <taxon>Reduviidae</taxon>
        <taxon>Triatominae</taxon>
        <taxon>Panstrongylus</taxon>
    </lineage>
</organism>